<gene>
    <name evidence="6" type="ORF">AXE65_05335</name>
</gene>
<sequence length="343" mass="37932">MKTVNNNDGTPDKATAAGKPDLRVGFILLNQFTLIPVSGLVESLRFAADISFRSQQIYCQWDFMTWDNLPVAASCGLPVSPTCALNNLLSYDYIALAGGMLEETRHPPDALLQLLQELRGQNRPIISLCSASFVLAKAGLLDGRKAAIHFTIRDEFMQRFPKVTAIAEDSFVDDDGIITCPGGLAIDLATHIIRKHCGEIRAQKALKYLLEGAVLEKPPLHAPQTPPHVYQNQIVSKAIAFMRDNLSAATSLTAVAEYAGTSTRQLHRAFLSNTHLPPAHYWRKLRLEQARKKLADSSAHVTSIALECGFADASHFIAWFRKQYGETPAAYRKRRHAVERLNG</sequence>
<dbReference type="PROSITE" id="PS00041">
    <property type="entry name" value="HTH_ARAC_FAMILY_1"/>
    <property type="match status" value="1"/>
</dbReference>
<dbReference type="GO" id="GO:0043565">
    <property type="term" value="F:sequence-specific DNA binding"/>
    <property type="evidence" value="ECO:0007669"/>
    <property type="project" value="InterPro"/>
</dbReference>
<evidence type="ECO:0000313" key="6">
    <source>
        <dbReference type="EMBL" id="KXU36309.1"/>
    </source>
</evidence>
<keyword evidence="7" id="KW-1185">Reference proteome</keyword>
<dbReference type="SMART" id="SM00342">
    <property type="entry name" value="HTH_ARAC"/>
    <property type="match status" value="1"/>
</dbReference>
<dbReference type="InterPro" id="IPR029062">
    <property type="entry name" value="Class_I_gatase-like"/>
</dbReference>
<evidence type="ECO:0000256" key="2">
    <source>
        <dbReference type="ARBA" id="ARBA00023125"/>
    </source>
</evidence>
<reference evidence="6 7" key="1">
    <citation type="submission" date="2016-02" db="EMBL/GenBank/DDBJ databases">
        <authorList>
            <person name="Wen L."/>
            <person name="He K."/>
            <person name="Yang H."/>
        </authorList>
    </citation>
    <scope>NUCLEOTIDE SEQUENCE [LARGE SCALE GENOMIC DNA]</scope>
    <source>
        <strain evidence="6 7">CV58</strain>
    </source>
</reference>
<dbReference type="InterPro" id="IPR018060">
    <property type="entry name" value="HTH_AraC"/>
</dbReference>
<dbReference type="InterPro" id="IPR002818">
    <property type="entry name" value="DJ-1/PfpI"/>
</dbReference>
<dbReference type="OrthoDB" id="2547276at2"/>
<proteinExistence type="predicted"/>
<dbReference type="GO" id="GO:0003700">
    <property type="term" value="F:DNA-binding transcription factor activity"/>
    <property type="evidence" value="ECO:0007669"/>
    <property type="project" value="InterPro"/>
</dbReference>
<dbReference type="Gene3D" id="3.40.50.880">
    <property type="match status" value="1"/>
</dbReference>
<evidence type="ECO:0000256" key="4">
    <source>
        <dbReference type="ARBA" id="ARBA00037345"/>
    </source>
</evidence>
<dbReference type="SUPFAM" id="SSF52317">
    <property type="entry name" value="Class I glutamine amidotransferase-like"/>
    <property type="match status" value="1"/>
</dbReference>
<dbReference type="GO" id="GO:0009893">
    <property type="term" value="P:positive regulation of metabolic process"/>
    <property type="evidence" value="ECO:0007669"/>
    <property type="project" value="UniProtKB-ARBA"/>
</dbReference>
<dbReference type="EMBL" id="LSZO01000184">
    <property type="protein sequence ID" value="KXU36309.1"/>
    <property type="molecule type" value="Genomic_DNA"/>
</dbReference>
<feature type="domain" description="HTH araC/xylS-type" evidence="5">
    <location>
        <begin position="236"/>
        <end position="334"/>
    </location>
</feature>
<dbReference type="PROSITE" id="PS01124">
    <property type="entry name" value="HTH_ARAC_FAMILY_2"/>
    <property type="match status" value="1"/>
</dbReference>
<accession>A0A139SNY3</accession>
<dbReference type="Pfam" id="PF12833">
    <property type="entry name" value="HTH_18"/>
    <property type="match status" value="1"/>
</dbReference>
<evidence type="ECO:0000256" key="3">
    <source>
        <dbReference type="ARBA" id="ARBA00023163"/>
    </source>
</evidence>
<protein>
    <submittedName>
        <fullName evidence="6">AraC family transcriptional regulator</fullName>
    </submittedName>
</protein>
<dbReference type="Pfam" id="PF01965">
    <property type="entry name" value="DJ-1_PfpI"/>
    <property type="match status" value="1"/>
</dbReference>
<evidence type="ECO:0000256" key="1">
    <source>
        <dbReference type="ARBA" id="ARBA00023015"/>
    </source>
</evidence>
<comment type="caution">
    <text evidence="6">The sequence shown here is derived from an EMBL/GenBank/DDBJ whole genome shotgun (WGS) entry which is preliminary data.</text>
</comment>
<evidence type="ECO:0000313" key="7">
    <source>
        <dbReference type="Proteomes" id="UP000072660"/>
    </source>
</evidence>
<keyword evidence="2" id="KW-0238">DNA-binding</keyword>
<dbReference type="Gene3D" id="1.10.10.60">
    <property type="entry name" value="Homeodomain-like"/>
    <property type="match status" value="1"/>
</dbReference>
<keyword evidence="3" id="KW-0804">Transcription</keyword>
<dbReference type="SUPFAM" id="SSF46689">
    <property type="entry name" value="Homeodomain-like"/>
    <property type="match status" value="2"/>
</dbReference>
<dbReference type="InterPro" id="IPR009057">
    <property type="entry name" value="Homeodomain-like_sf"/>
</dbReference>
<dbReference type="CDD" id="cd03136">
    <property type="entry name" value="GATase1_AraC_ArgR_like"/>
    <property type="match status" value="1"/>
</dbReference>
<comment type="function">
    <text evidence="4">Regulatory protein of the TOL plasmid xyl operons. XylS activates the xylXYZLTEGFJQKIH operon required for the degradation of toluene, m-xylene and p-xylene.</text>
</comment>
<keyword evidence="1" id="KW-0805">Transcription regulation</keyword>
<evidence type="ECO:0000259" key="5">
    <source>
        <dbReference type="PROSITE" id="PS01124"/>
    </source>
</evidence>
<dbReference type="Proteomes" id="UP000072660">
    <property type="component" value="Unassembled WGS sequence"/>
</dbReference>
<dbReference type="PRINTS" id="PR00032">
    <property type="entry name" value="HTHARAC"/>
</dbReference>
<dbReference type="InterPro" id="IPR018062">
    <property type="entry name" value="HTH_AraC-typ_CS"/>
</dbReference>
<dbReference type="AlphaFoldDB" id="A0A139SNY3"/>
<dbReference type="InterPro" id="IPR020449">
    <property type="entry name" value="Tscrpt_reg_AraC-type_HTH"/>
</dbReference>
<organism evidence="6 7">
    <name type="scientific">Ventosimonas gracilis</name>
    <dbReference type="NCBI Taxonomy" id="1680762"/>
    <lineage>
        <taxon>Bacteria</taxon>
        <taxon>Pseudomonadati</taxon>
        <taxon>Pseudomonadota</taxon>
        <taxon>Gammaproteobacteria</taxon>
        <taxon>Pseudomonadales</taxon>
        <taxon>Ventosimonadaceae</taxon>
        <taxon>Ventosimonas</taxon>
    </lineage>
</organism>
<dbReference type="InterPro" id="IPR050204">
    <property type="entry name" value="AraC_XylS_family_regulators"/>
</dbReference>
<dbReference type="PANTHER" id="PTHR46796">
    <property type="entry name" value="HTH-TYPE TRANSCRIPTIONAL ACTIVATOR RHAS-RELATED"/>
    <property type="match status" value="1"/>
</dbReference>
<name>A0A139SNY3_9GAMM</name>